<evidence type="ECO:0000313" key="1">
    <source>
        <dbReference type="EMBL" id="HIS31719.1"/>
    </source>
</evidence>
<proteinExistence type="predicted"/>
<sequence>METDLARSLRTAKRKVQYDTQCKRVLGNKLVLAWILRRAVREFAGMPLEVIRRCIEAAEISTVEVAPGESGEGRITGQANEDAVPGEGTIYYDIRFQAMLPGNGENLVLLMNVEAQKKYRPGYEIVTRGIFYGARMLSSQLDTEFFIPDYNGLRKVCSIWICMNAPSGIGNAIAEYSIKKRDVVPGIADRPLAYIL</sequence>
<dbReference type="AlphaFoldDB" id="A0A9D1ET39"/>
<comment type="caution">
    <text evidence="1">The sequence shown here is derived from an EMBL/GenBank/DDBJ whole genome shotgun (WGS) entry which is preliminary data.</text>
</comment>
<name>A0A9D1ET39_9FIRM</name>
<reference evidence="1" key="2">
    <citation type="journal article" date="2021" name="PeerJ">
        <title>Extensive microbial diversity within the chicken gut microbiome revealed by metagenomics and culture.</title>
        <authorList>
            <person name="Gilroy R."/>
            <person name="Ravi A."/>
            <person name="Getino M."/>
            <person name="Pursley I."/>
            <person name="Horton D.L."/>
            <person name="Alikhan N.F."/>
            <person name="Baker D."/>
            <person name="Gharbi K."/>
            <person name="Hall N."/>
            <person name="Watson M."/>
            <person name="Adriaenssens E.M."/>
            <person name="Foster-Nyarko E."/>
            <person name="Jarju S."/>
            <person name="Secka A."/>
            <person name="Antonio M."/>
            <person name="Oren A."/>
            <person name="Chaudhuri R.R."/>
            <person name="La Ragione R."/>
            <person name="Hildebrand F."/>
            <person name="Pallen M.J."/>
        </authorList>
    </citation>
    <scope>NUCLEOTIDE SEQUENCE</scope>
    <source>
        <strain evidence="1">CHK190-19873</strain>
    </source>
</reference>
<dbReference type="Proteomes" id="UP000823935">
    <property type="component" value="Unassembled WGS sequence"/>
</dbReference>
<organism evidence="1 2">
    <name type="scientific">Candidatus Limivivens intestinipullorum</name>
    <dbReference type="NCBI Taxonomy" id="2840858"/>
    <lineage>
        <taxon>Bacteria</taxon>
        <taxon>Bacillati</taxon>
        <taxon>Bacillota</taxon>
        <taxon>Clostridia</taxon>
        <taxon>Lachnospirales</taxon>
        <taxon>Lachnospiraceae</taxon>
        <taxon>Lachnospiraceae incertae sedis</taxon>
        <taxon>Candidatus Limivivens</taxon>
    </lineage>
</organism>
<protein>
    <submittedName>
        <fullName evidence="1">Uncharacterized protein</fullName>
    </submittedName>
</protein>
<dbReference type="EMBL" id="DVIQ01000053">
    <property type="protein sequence ID" value="HIS31719.1"/>
    <property type="molecule type" value="Genomic_DNA"/>
</dbReference>
<evidence type="ECO:0000313" key="2">
    <source>
        <dbReference type="Proteomes" id="UP000823935"/>
    </source>
</evidence>
<reference evidence="1" key="1">
    <citation type="submission" date="2020-10" db="EMBL/GenBank/DDBJ databases">
        <authorList>
            <person name="Gilroy R."/>
        </authorList>
    </citation>
    <scope>NUCLEOTIDE SEQUENCE</scope>
    <source>
        <strain evidence="1">CHK190-19873</strain>
    </source>
</reference>
<accession>A0A9D1ET39</accession>
<gene>
    <name evidence="1" type="ORF">IAB44_09280</name>
</gene>